<accession>A0A5J4S364</accession>
<proteinExistence type="predicted"/>
<gene>
    <name evidence="1" type="ORF">EZS27_011635</name>
</gene>
<dbReference type="AlphaFoldDB" id="A0A5J4S364"/>
<comment type="caution">
    <text evidence="1">The sequence shown here is derived from an EMBL/GenBank/DDBJ whole genome shotgun (WGS) entry which is preliminary data.</text>
</comment>
<evidence type="ECO:0000313" key="1">
    <source>
        <dbReference type="EMBL" id="KAA6340514.1"/>
    </source>
</evidence>
<name>A0A5J4S364_9ZZZZ</name>
<protein>
    <submittedName>
        <fullName evidence="1">Uncharacterized protein</fullName>
    </submittedName>
</protein>
<dbReference type="EMBL" id="SNRY01000455">
    <property type="protein sequence ID" value="KAA6340514.1"/>
    <property type="molecule type" value="Genomic_DNA"/>
</dbReference>
<sequence length="64" mass="7119">MELYEPFITKTGSTLVKKQENSMENERTSDFPISTTILCDSVPLCSIPFSTFHYESVPSTGIGL</sequence>
<reference evidence="1" key="1">
    <citation type="submission" date="2019-03" db="EMBL/GenBank/DDBJ databases">
        <title>Single cell metagenomics reveals metabolic interactions within the superorganism composed of flagellate Streblomastix strix and complex community of Bacteroidetes bacteria on its surface.</title>
        <authorList>
            <person name="Treitli S.C."/>
            <person name="Kolisko M."/>
            <person name="Husnik F."/>
            <person name="Keeling P."/>
            <person name="Hampl V."/>
        </authorList>
    </citation>
    <scope>NUCLEOTIDE SEQUENCE</scope>
    <source>
        <strain evidence="1">STM</strain>
    </source>
</reference>
<organism evidence="1">
    <name type="scientific">termite gut metagenome</name>
    <dbReference type="NCBI Taxonomy" id="433724"/>
    <lineage>
        <taxon>unclassified sequences</taxon>
        <taxon>metagenomes</taxon>
        <taxon>organismal metagenomes</taxon>
    </lineage>
</organism>